<dbReference type="RefSeq" id="XP_020092309.1">
    <property type="nucleotide sequence ID" value="XM_020236720.1"/>
</dbReference>
<protein>
    <recommendedName>
        <fullName evidence="5">1-acylglycerol-3-phosphate O-acyltransferase</fullName>
        <ecNumber evidence="5">2.3.1.51</ecNumber>
    </recommendedName>
</protein>
<gene>
    <name evidence="12 13 14" type="primary">LOC109712915</name>
</gene>
<evidence type="ECO:0000313" key="13">
    <source>
        <dbReference type="RefSeq" id="XP_020092310.1"/>
    </source>
</evidence>
<feature type="domain" description="Phospholipid/glycerol acyltransferase" evidence="10">
    <location>
        <begin position="118"/>
        <end position="232"/>
    </location>
</feature>
<keyword evidence="11" id="KW-1185">Reference proteome</keyword>
<dbReference type="Proteomes" id="UP000515123">
    <property type="component" value="Linkage group 7"/>
</dbReference>
<evidence type="ECO:0000256" key="8">
    <source>
        <dbReference type="SAM" id="MobiDB-lite"/>
    </source>
</evidence>
<evidence type="ECO:0000313" key="14">
    <source>
        <dbReference type="RefSeq" id="XP_020092311.1"/>
    </source>
</evidence>
<keyword evidence="9" id="KW-1133">Transmembrane helix</keyword>
<dbReference type="OrthoDB" id="189226at2759"/>
<dbReference type="RefSeq" id="XP_020092310.1">
    <property type="nucleotide sequence ID" value="XM_020236721.1"/>
</dbReference>
<dbReference type="PANTHER" id="PTHR10983:SF16">
    <property type="entry name" value="LYSOCARDIOLIPIN ACYLTRANSFERASE 1"/>
    <property type="match status" value="1"/>
</dbReference>
<reference evidence="11" key="1">
    <citation type="journal article" date="2015" name="Nat. Genet.">
        <title>The pineapple genome and the evolution of CAM photosynthesis.</title>
        <authorList>
            <person name="Ming R."/>
            <person name="VanBuren R."/>
            <person name="Wai C.M."/>
            <person name="Tang H."/>
            <person name="Schatz M.C."/>
            <person name="Bowers J.E."/>
            <person name="Lyons E."/>
            <person name="Wang M.L."/>
            <person name="Chen J."/>
            <person name="Biggers E."/>
            <person name="Zhang J."/>
            <person name="Huang L."/>
            <person name="Zhang L."/>
            <person name="Miao W."/>
            <person name="Zhang J."/>
            <person name="Ye Z."/>
            <person name="Miao C."/>
            <person name="Lin Z."/>
            <person name="Wang H."/>
            <person name="Zhou H."/>
            <person name="Yim W.C."/>
            <person name="Priest H.D."/>
            <person name="Zheng C."/>
            <person name="Woodhouse M."/>
            <person name="Edger P.P."/>
            <person name="Guyot R."/>
            <person name="Guo H.B."/>
            <person name="Guo H."/>
            <person name="Zheng G."/>
            <person name="Singh R."/>
            <person name="Sharma A."/>
            <person name="Min X."/>
            <person name="Zheng Y."/>
            <person name="Lee H."/>
            <person name="Gurtowski J."/>
            <person name="Sedlazeck F.J."/>
            <person name="Harkess A."/>
            <person name="McKain M.R."/>
            <person name="Liao Z."/>
            <person name="Fang J."/>
            <person name="Liu J."/>
            <person name="Zhang X."/>
            <person name="Zhang Q."/>
            <person name="Hu W."/>
            <person name="Qin Y."/>
            <person name="Wang K."/>
            <person name="Chen L.Y."/>
            <person name="Shirley N."/>
            <person name="Lin Y.R."/>
            <person name="Liu L.Y."/>
            <person name="Hernandez A.G."/>
            <person name="Wright C.L."/>
            <person name="Bulone V."/>
            <person name="Tuskan G.A."/>
            <person name="Heath K."/>
            <person name="Zee F."/>
            <person name="Moore P.H."/>
            <person name="Sunkar R."/>
            <person name="Leebens-Mack J.H."/>
            <person name="Mockler T."/>
            <person name="Bennetzen J.L."/>
            <person name="Freeling M."/>
            <person name="Sankoff D."/>
            <person name="Paterson A.H."/>
            <person name="Zhu X."/>
            <person name="Yang X."/>
            <person name="Smith J.A."/>
            <person name="Cushman J.C."/>
            <person name="Paull R.E."/>
            <person name="Yu Q."/>
        </authorList>
    </citation>
    <scope>NUCLEOTIDE SEQUENCE [LARGE SCALE GENOMIC DNA]</scope>
    <source>
        <strain evidence="11">cv. F153</strain>
    </source>
</reference>
<evidence type="ECO:0000313" key="12">
    <source>
        <dbReference type="RefSeq" id="XP_020092309.1"/>
    </source>
</evidence>
<keyword evidence="9" id="KW-0472">Membrane</keyword>
<dbReference type="SMART" id="SM00563">
    <property type="entry name" value="PlsC"/>
    <property type="match status" value="1"/>
</dbReference>
<proteinExistence type="inferred from homology"/>
<dbReference type="Pfam" id="PF01553">
    <property type="entry name" value="Acyltransferase"/>
    <property type="match status" value="1"/>
</dbReference>
<name>A0A6P5FGD4_ANACO</name>
<dbReference type="AlphaFoldDB" id="A0A6P5FGD4"/>
<dbReference type="RefSeq" id="XP_020092311.1">
    <property type="nucleotide sequence ID" value="XM_020236722.1"/>
</dbReference>
<evidence type="ECO:0000256" key="4">
    <source>
        <dbReference type="ARBA" id="ARBA00008655"/>
    </source>
</evidence>
<organism evidence="13">
    <name type="scientific">Ananas comosus</name>
    <name type="common">Pineapple</name>
    <name type="synonym">Ananas ananas</name>
    <dbReference type="NCBI Taxonomy" id="4615"/>
    <lineage>
        <taxon>Eukaryota</taxon>
        <taxon>Viridiplantae</taxon>
        <taxon>Streptophyta</taxon>
        <taxon>Embryophyta</taxon>
        <taxon>Tracheophyta</taxon>
        <taxon>Spermatophyta</taxon>
        <taxon>Magnoliopsida</taxon>
        <taxon>Liliopsida</taxon>
        <taxon>Poales</taxon>
        <taxon>Bromeliaceae</taxon>
        <taxon>Bromelioideae</taxon>
        <taxon>Ananas</taxon>
    </lineage>
</organism>
<feature type="transmembrane region" description="Helical" evidence="9">
    <location>
        <begin position="41"/>
        <end position="61"/>
    </location>
</feature>
<evidence type="ECO:0000256" key="3">
    <source>
        <dbReference type="ARBA" id="ARBA00005189"/>
    </source>
</evidence>
<dbReference type="PANTHER" id="PTHR10983">
    <property type="entry name" value="1-ACYLGLYCEROL-3-PHOSPHATE ACYLTRANSFERASE-RELATED"/>
    <property type="match status" value="1"/>
</dbReference>
<evidence type="ECO:0000313" key="11">
    <source>
        <dbReference type="Proteomes" id="UP000515123"/>
    </source>
</evidence>
<dbReference type="GO" id="GO:0016024">
    <property type="term" value="P:CDP-diacylglycerol biosynthetic process"/>
    <property type="evidence" value="ECO:0007669"/>
    <property type="project" value="UniProtKB-UniPathway"/>
</dbReference>
<evidence type="ECO:0000256" key="5">
    <source>
        <dbReference type="ARBA" id="ARBA00013211"/>
    </source>
</evidence>
<evidence type="ECO:0000256" key="2">
    <source>
        <dbReference type="ARBA" id="ARBA00004728"/>
    </source>
</evidence>
<feature type="region of interest" description="Disordered" evidence="8">
    <location>
        <begin position="1"/>
        <end position="32"/>
    </location>
</feature>
<feature type="transmembrane region" description="Helical" evidence="9">
    <location>
        <begin position="336"/>
        <end position="355"/>
    </location>
</feature>
<evidence type="ECO:0000256" key="9">
    <source>
        <dbReference type="SAM" id="Phobius"/>
    </source>
</evidence>
<accession>A0A6P5FGD4</accession>
<feature type="transmembrane region" description="Helical" evidence="9">
    <location>
        <begin position="361"/>
        <end position="380"/>
    </location>
</feature>
<dbReference type="SUPFAM" id="SSF69593">
    <property type="entry name" value="Glycerol-3-phosphate (1)-acyltransferase"/>
    <property type="match status" value="1"/>
</dbReference>
<comment type="pathway">
    <text evidence="2">Phospholipid metabolism; CDP-diacylglycerol biosynthesis; CDP-diacylglycerol from sn-glycerol 3-phosphate: step 2/3.</text>
</comment>
<keyword evidence="7 12" id="KW-0012">Acyltransferase</keyword>
<dbReference type="GO" id="GO:0012505">
    <property type="term" value="C:endomembrane system"/>
    <property type="evidence" value="ECO:0007669"/>
    <property type="project" value="TreeGrafter"/>
</dbReference>
<keyword evidence="9" id="KW-0812">Transmembrane</keyword>
<evidence type="ECO:0000256" key="1">
    <source>
        <dbReference type="ARBA" id="ARBA00001141"/>
    </source>
</evidence>
<evidence type="ECO:0000256" key="6">
    <source>
        <dbReference type="ARBA" id="ARBA00022679"/>
    </source>
</evidence>
<dbReference type="CDD" id="cd07990">
    <property type="entry name" value="LPLAT_LCLAT1-like"/>
    <property type="match status" value="1"/>
</dbReference>
<dbReference type="UniPathway" id="UPA00557">
    <property type="reaction ID" value="UER00613"/>
</dbReference>
<evidence type="ECO:0000256" key="7">
    <source>
        <dbReference type="ARBA" id="ARBA00023315"/>
    </source>
</evidence>
<comment type="similarity">
    <text evidence="4">Belongs to the 1-acyl-sn-glycerol-3-phosphate acyltransferase family.</text>
</comment>
<sequence>MNGSASNEEEALNGNKKKFEAGEPPNMKEPPRHRPLTPLRIFRGVLCLVVILSTAFMMLVYWAPVTVLLFRLFSVHYSRKGTSILFATWLSLWPFLFEKINKTKVVFSGDRVPKKERVLLFANHRTEVDWMYLWDLAFRKGRLGYIKYILKSSLMKLPIFAWGFHILEFIPVERKWEIDESIMRKRLSTFKDPRDPLWLAVFPEGTDYTEQKCIKNQQYAAENGLPILKNVLLPKTRGFYACLEHLRSSLDAVYDVTISYKHRCPVFIDNVFGVDPSEVHMHVQRIPINEIPTSEEDAADWLVERFRLKDQLLSDFVSRGHFPCEGTEGELSTPMCLVNCFVVISLTIIFIYLTLFSSVWFKVYVAFSCAYLSFITYYGVQPPQVLGYVKAMFDAKKTS</sequence>
<comment type="catalytic activity">
    <reaction evidence="1">
        <text>a 1-acyl-sn-glycero-3-phosphate + an acyl-CoA = a 1,2-diacyl-sn-glycero-3-phosphate + CoA</text>
        <dbReference type="Rhea" id="RHEA:19709"/>
        <dbReference type="ChEBI" id="CHEBI:57287"/>
        <dbReference type="ChEBI" id="CHEBI:57970"/>
        <dbReference type="ChEBI" id="CHEBI:58342"/>
        <dbReference type="ChEBI" id="CHEBI:58608"/>
        <dbReference type="EC" id="2.3.1.51"/>
    </reaction>
</comment>
<dbReference type="GO" id="GO:0003841">
    <property type="term" value="F:1-acylglycerol-3-phosphate O-acyltransferase activity"/>
    <property type="evidence" value="ECO:0007669"/>
    <property type="project" value="UniProtKB-EC"/>
</dbReference>
<evidence type="ECO:0000259" key="10">
    <source>
        <dbReference type="SMART" id="SM00563"/>
    </source>
</evidence>
<reference evidence="12 13" key="2">
    <citation type="submission" date="2025-04" db="UniProtKB">
        <authorList>
            <consortium name="RefSeq"/>
        </authorList>
    </citation>
    <scope>IDENTIFICATION</scope>
    <source>
        <tissue evidence="12 13">Leaf</tissue>
    </source>
</reference>
<dbReference type="EC" id="2.3.1.51" evidence="5"/>
<comment type="pathway">
    <text evidence="3">Lipid metabolism.</text>
</comment>
<dbReference type="GeneID" id="109712915"/>
<dbReference type="InterPro" id="IPR002123">
    <property type="entry name" value="Plipid/glycerol_acylTrfase"/>
</dbReference>
<keyword evidence="6" id="KW-0808">Transferase</keyword>
<dbReference type="Pfam" id="PF16076">
    <property type="entry name" value="Acyltransf_C"/>
    <property type="match status" value="1"/>
</dbReference>
<dbReference type="InterPro" id="IPR032098">
    <property type="entry name" value="Acyltransf_C"/>
</dbReference>